<dbReference type="PANTHER" id="PTHR40265">
    <property type="entry name" value="BLL2707 PROTEIN"/>
    <property type="match status" value="1"/>
</dbReference>
<sequence>MTFHLPIDHVVVLTNDLDNAGTAFENVGFHVTPIAKHSAAMGTANRCVMLNDTYIEILAIIEKTEANANWRKLLENGSGLRGIALRSKDVEADVRAYNDKNIETEAIRHFSRQTETGGLRFSISRFKDSVTPAYQCLLCQHHTPELLWTSDVIEHPNGAQRLISVATPNASELEVLSSDCVADISISTGRNRLTISGISEAVFDLRESCGLEITMVRP</sequence>
<reference evidence="2 3" key="1">
    <citation type="submission" date="2017-07" db="EMBL/GenBank/DDBJ databases">
        <title>Phylogenetic study on the rhizospheric bacterium Ochrobactrum sp. A44.</title>
        <authorList>
            <person name="Krzyzanowska D.M."/>
            <person name="Ossowicki A."/>
            <person name="Rajewska M."/>
            <person name="Maciag T."/>
            <person name="Kaczynski Z."/>
            <person name="Czerwicka M."/>
            <person name="Jafra S."/>
        </authorList>
    </citation>
    <scope>NUCLEOTIDE SEQUENCE [LARGE SCALE GENOMIC DNA]</scope>
    <source>
        <strain evidence="2 3">A44</strain>
    </source>
</reference>
<gene>
    <name evidence="2" type="ORF">CES85_4712</name>
</gene>
<protein>
    <submittedName>
        <fullName evidence="2">Glyoxalase-like domain protein</fullName>
    </submittedName>
</protein>
<organism evidence="2 3">
    <name type="scientific">Ochrobactrum quorumnocens</name>
    <dbReference type="NCBI Taxonomy" id="271865"/>
    <lineage>
        <taxon>Bacteria</taxon>
        <taxon>Pseudomonadati</taxon>
        <taxon>Pseudomonadota</taxon>
        <taxon>Alphaproteobacteria</taxon>
        <taxon>Hyphomicrobiales</taxon>
        <taxon>Brucellaceae</taxon>
        <taxon>Brucella/Ochrobactrum group</taxon>
        <taxon>Ochrobactrum</taxon>
    </lineage>
</organism>
<dbReference type="EMBL" id="CP022603">
    <property type="protein sequence ID" value="ASV83929.1"/>
    <property type="molecule type" value="Genomic_DNA"/>
</dbReference>
<evidence type="ECO:0000313" key="2">
    <source>
        <dbReference type="EMBL" id="ASV83929.1"/>
    </source>
</evidence>
<dbReference type="KEGG" id="och:CES85_4712"/>
<dbReference type="RefSeq" id="WP_095444798.1">
    <property type="nucleotide sequence ID" value="NZ_CP022603.1"/>
</dbReference>
<dbReference type="Proteomes" id="UP000215256">
    <property type="component" value="Chromosome 2"/>
</dbReference>
<feature type="domain" description="Glyoxalase-like" evidence="1">
    <location>
        <begin position="7"/>
        <end position="167"/>
    </location>
</feature>
<evidence type="ECO:0000313" key="3">
    <source>
        <dbReference type="Proteomes" id="UP000215256"/>
    </source>
</evidence>
<name>A0A248UC60_9HYPH</name>
<dbReference type="Pfam" id="PF13468">
    <property type="entry name" value="Glyoxalase_3"/>
    <property type="match status" value="1"/>
</dbReference>
<dbReference type="AlphaFoldDB" id="A0A248UC60"/>
<evidence type="ECO:0000259" key="1">
    <source>
        <dbReference type="Pfam" id="PF13468"/>
    </source>
</evidence>
<dbReference type="PANTHER" id="PTHR40265:SF1">
    <property type="entry name" value="GLYOXALASE-LIKE DOMAIN-CONTAINING PROTEIN"/>
    <property type="match status" value="1"/>
</dbReference>
<dbReference type="Gene3D" id="3.10.180.10">
    <property type="entry name" value="2,3-Dihydroxybiphenyl 1,2-Dioxygenase, domain 1"/>
    <property type="match status" value="1"/>
</dbReference>
<accession>A0A248UC60</accession>
<dbReference type="InterPro" id="IPR029068">
    <property type="entry name" value="Glyas_Bleomycin-R_OHBP_Dase"/>
</dbReference>
<dbReference type="InterPro" id="IPR025870">
    <property type="entry name" value="Glyoxalase-like_dom"/>
</dbReference>
<dbReference type="OrthoDB" id="9812467at2"/>
<dbReference type="SUPFAM" id="SSF54593">
    <property type="entry name" value="Glyoxalase/Bleomycin resistance protein/Dihydroxybiphenyl dioxygenase"/>
    <property type="match status" value="1"/>
</dbReference>
<proteinExistence type="predicted"/>